<feature type="transmembrane region" description="Helical" evidence="1">
    <location>
        <begin position="422"/>
        <end position="438"/>
    </location>
</feature>
<feature type="transmembrane region" description="Helical" evidence="1">
    <location>
        <begin position="201"/>
        <end position="221"/>
    </location>
</feature>
<name>A0A513QCG5_ACIBA</name>
<keyword evidence="1" id="KW-0812">Transmembrane</keyword>
<dbReference type="InterPro" id="IPR029468">
    <property type="entry name" value="O-ag_pol_Wzy"/>
</dbReference>
<dbReference type="AlphaFoldDB" id="A0A513QCG5"/>
<proteinExistence type="predicted"/>
<feature type="transmembrane region" description="Helical" evidence="1">
    <location>
        <begin position="78"/>
        <end position="98"/>
    </location>
</feature>
<protein>
    <submittedName>
        <fullName evidence="2">Wzy</fullName>
    </submittedName>
</protein>
<feature type="transmembrane region" description="Helical" evidence="1">
    <location>
        <begin position="48"/>
        <end position="66"/>
    </location>
</feature>
<feature type="transmembrane region" description="Helical" evidence="1">
    <location>
        <begin position="275"/>
        <end position="293"/>
    </location>
</feature>
<feature type="transmembrane region" description="Helical" evidence="1">
    <location>
        <begin position="233"/>
        <end position="263"/>
    </location>
</feature>
<reference evidence="2" key="1">
    <citation type="submission" date="2019-01" db="EMBL/GenBank/DDBJ databases">
        <authorList>
            <person name="Shneider M.M."/>
            <person name="Popova A.V."/>
            <person name="Shelenkov A.A."/>
            <person name="Mikhailova Y.V."/>
            <person name="Shagin D.A."/>
            <person name="Knirel Y.A."/>
            <person name="Kenyon J."/>
            <person name="Edelstein M.V."/>
        </authorList>
    </citation>
    <scope>NUCLEOTIDE SEQUENCE</scope>
    <source>
        <strain evidence="2">KZ-1102</strain>
    </source>
</reference>
<feature type="transmembrane region" description="Helical" evidence="1">
    <location>
        <begin position="161"/>
        <end position="181"/>
    </location>
</feature>
<accession>A0A513QCG5</accession>
<dbReference type="EMBL" id="MK399429">
    <property type="protein sequence ID" value="QBM04763.1"/>
    <property type="molecule type" value="Genomic_DNA"/>
</dbReference>
<sequence>MVKDNLRDLFMSKVLYSNSLITSFIFIFFIFIFVCVDFLDFVITLSDYGWSVLFVTFIFIVYLFRFINKVNWVSLYSLFYFTSLIFVGGRFFAIFLGLKDISIFEIDFFTRRMLNDQEKTILMCYVFTIFSALEVGLYSSNILIKNTYNEKLFNIEFNKKLLFFILMLIIGLLALSLPEVIQNVIANGYLALHQGQAEGYSNGLLTKSINLLYATLGIFVVQKSNILKKMHLFIFFIFTCIYLMLGSRGTFVCNTLLFLWLYYDFGRKKVEFGKLFLYLLLIGLFLSTVFAYFSLREVDKSSLSMYDSVLMLLYDQGITLMVFNESLNVNNYPILPMIQNFIPGTVFIASLLGAVSPENISYPNYLAYNLDPVLFAKGYGLGWSVFSDLYILSAGFLPLFGIIVFIFSFFINYTEKMLNRNLYWKAIVISTLPALLFLPRAGLYSYFPLYFYVFIILIIVKLKFK</sequence>
<organism evidence="2">
    <name type="scientific">Acinetobacter baumannii</name>
    <dbReference type="NCBI Taxonomy" id="470"/>
    <lineage>
        <taxon>Bacteria</taxon>
        <taxon>Pseudomonadati</taxon>
        <taxon>Pseudomonadota</taxon>
        <taxon>Gammaproteobacteria</taxon>
        <taxon>Moraxellales</taxon>
        <taxon>Moraxellaceae</taxon>
        <taxon>Acinetobacter</taxon>
        <taxon>Acinetobacter calcoaceticus/baumannii complex</taxon>
    </lineage>
</organism>
<gene>
    <name evidence="2" type="primary">wzy</name>
</gene>
<feature type="transmembrane region" description="Helical" evidence="1">
    <location>
        <begin position="389"/>
        <end position="410"/>
    </location>
</feature>
<evidence type="ECO:0000256" key="1">
    <source>
        <dbReference type="SAM" id="Phobius"/>
    </source>
</evidence>
<keyword evidence="1" id="KW-0472">Membrane</keyword>
<keyword evidence="1" id="KW-1133">Transmembrane helix</keyword>
<feature type="transmembrane region" description="Helical" evidence="1">
    <location>
        <begin position="444"/>
        <end position="462"/>
    </location>
</feature>
<evidence type="ECO:0000313" key="2">
    <source>
        <dbReference type="EMBL" id="QBM04763.1"/>
    </source>
</evidence>
<dbReference type="Pfam" id="PF14296">
    <property type="entry name" value="O-ag_pol_Wzy"/>
    <property type="match status" value="1"/>
</dbReference>
<feature type="transmembrane region" description="Helical" evidence="1">
    <location>
        <begin position="20"/>
        <end position="42"/>
    </location>
</feature>
<feature type="transmembrane region" description="Helical" evidence="1">
    <location>
        <begin position="120"/>
        <end position="140"/>
    </location>
</feature>